<sequence length="187" mass="20151">MRRITVRRVRGVSLIEVLVAMLVVSFGVLALSGLMAAASRLGKTSEFRAVATLLASDMADRMRANKLGVNNGAYELLNAYEPPSDEPPDPVACAKKTECSPAELAAQDLAEWNQALYHSLPSAQGYVAADGSQTPPVAADIWVAWLDPKASENEDAFGSDSGSHQECPPGFRDKDPQPRCLYFRVSL</sequence>
<evidence type="ECO:0000313" key="5">
    <source>
        <dbReference type="Proteomes" id="UP001371218"/>
    </source>
</evidence>
<keyword evidence="2" id="KW-1133">Transmembrane helix</keyword>
<dbReference type="Pfam" id="PF22150">
    <property type="entry name" value="Tt1218-like"/>
    <property type="match status" value="1"/>
</dbReference>
<evidence type="ECO:0000259" key="3">
    <source>
        <dbReference type="Pfam" id="PF22150"/>
    </source>
</evidence>
<dbReference type="InterPro" id="IPR013362">
    <property type="entry name" value="Pilus_4_PilV"/>
</dbReference>
<evidence type="ECO:0000256" key="2">
    <source>
        <dbReference type="SAM" id="Phobius"/>
    </source>
</evidence>
<proteinExistence type="predicted"/>
<organism evidence="4 5">
    <name type="scientific">Ideonella lacteola</name>
    <dbReference type="NCBI Taxonomy" id="2984193"/>
    <lineage>
        <taxon>Bacteria</taxon>
        <taxon>Pseudomonadati</taxon>
        <taxon>Pseudomonadota</taxon>
        <taxon>Betaproteobacteria</taxon>
        <taxon>Burkholderiales</taxon>
        <taxon>Sphaerotilaceae</taxon>
        <taxon>Ideonella</taxon>
    </lineage>
</organism>
<dbReference type="NCBIfam" id="TIGR02523">
    <property type="entry name" value="type_IV_pilV"/>
    <property type="match status" value="1"/>
</dbReference>
<name>A0ABU9BHI0_9BURK</name>
<protein>
    <submittedName>
        <fullName evidence="4">Type IV pilus modification protein PilV</fullName>
    </submittedName>
</protein>
<accession>A0ABU9BHI0</accession>
<evidence type="ECO:0000313" key="4">
    <source>
        <dbReference type="EMBL" id="MEK8029395.1"/>
    </source>
</evidence>
<feature type="transmembrane region" description="Helical" evidence="2">
    <location>
        <begin position="12"/>
        <end position="38"/>
    </location>
</feature>
<feature type="domain" description="Type IV pilin Tt1218-like" evidence="3">
    <location>
        <begin position="48"/>
        <end position="109"/>
    </location>
</feature>
<keyword evidence="5" id="KW-1185">Reference proteome</keyword>
<keyword evidence="2" id="KW-0812">Transmembrane</keyword>
<dbReference type="RefSeq" id="WP_341423732.1">
    <property type="nucleotide sequence ID" value="NZ_JBBUTG010000001.1"/>
</dbReference>
<gene>
    <name evidence="4" type="primary">pilV</name>
    <name evidence="4" type="ORF">AACH06_01065</name>
</gene>
<dbReference type="InterPro" id="IPR012902">
    <property type="entry name" value="N_methyl_site"/>
</dbReference>
<reference evidence="4 5" key="1">
    <citation type="submission" date="2024-04" db="EMBL/GenBank/DDBJ databases">
        <title>Novel species of the genus Ideonella isolated from streams.</title>
        <authorList>
            <person name="Lu H."/>
        </authorList>
    </citation>
    <scope>NUCLEOTIDE SEQUENCE [LARGE SCALE GENOMIC DNA]</scope>
    <source>
        <strain evidence="4 5">DXS29W</strain>
    </source>
</reference>
<dbReference type="InterPro" id="IPR054402">
    <property type="entry name" value="Tt1218-like_dom"/>
</dbReference>
<dbReference type="EMBL" id="JBBUTG010000001">
    <property type="protein sequence ID" value="MEK8029395.1"/>
    <property type="molecule type" value="Genomic_DNA"/>
</dbReference>
<dbReference type="Pfam" id="PF07963">
    <property type="entry name" value="N_methyl"/>
    <property type="match status" value="1"/>
</dbReference>
<feature type="region of interest" description="Disordered" evidence="1">
    <location>
        <begin position="152"/>
        <end position="177"/>
    </location>
</feature>
<evidence type="ECO:0000256" key="1">
    <source>
        <dbReference type="SAM" id="MobiDB-lite"/>
    </source>
</evidence>
<dbReference type="Proteomes" id="UP001371218">
    <property type="component" value="Unassembled WGS sequence"/>
</dbReference>
<dbReference type="PROSITE" id="PS00409">
    <property type="entry name" value="PROKAR_NTER_METHYL"/>
    <property type="match status" value="1"/>
</dbReference>
<keyword evidence="2" id="KW-0472">Membrane</keyword>
<comment type="caution">
    <text evidence="4">The sequence shown here is derived from an EMBL/GenBank/DDBJ whole genome shotgun (WGS) entry which is preliminary data.</text>
</comment>